<keyword evidence="8 13" id="KW-0547">Nucleotide-binding</keyword>
<dbReference type="Pfam" id="PF08544">
    <property type="entry name" value="GHMP_kinases_C"/>
    <property type="match status" value="1"/>
</dbReference>
<evidence type="ECO:0000313" key="17">
    <source>
        <dbReference type="Proteomes" id="UP000076976"/>
    </source>
</evidence>
<evidence type="ECO:0000256" key="9">
    <source>
        <dbReference type="ARBA" id="ARBA00022777"/>
    </source>
</evidence>
<reference evidence="16 17" key="1">
    <citation type="submission" date="2016-01" db="EMBL/GenBank/DDBJ databases">
        <title>Janibacter melonis strain CD11_4 genome sequencing and assembly.</title>
        <authorList>
            <person name="Nair G.R."/>
            <person name="Kaur G."/>
            <person name="Chander A.M."/>
            <person name="Mayilraj S."/>
        </authorList>
    </citation>
    <scope>NUCLEOTIDE SEQUENCE [LARGE SCALE GENOMIC DNA]</scope>
    <source>
        <strain evidence="16 17">CD11-4</strain>
    </source>
</reference>
<evidence type="ECO:0000256" key="11">
    <source>
        <dbReference type="ARBA" id="ARBA00049375"/>
    </source>
</evidence>
<dbReference type="InterPro" id="IPR006204">
    <property type="entry name" value="GHMP_kinase_N_dom"/>
</dbReference>
<dbReference type="InterPro" id="IPR020568">
    <property type="entry name" value="Ribosomal_Su5_D2-typ_SF"/>
</dbReference>
<dbReference type="RefSeq" id="WP_068278007.1">
    <property type="nucleotide sequence ID" value="NZ_LQZG01000005.1"/>
</dbReference>
<sequence>MSTVGTSTAEAAAGAWREPRAGASVTVRVPASSANLGPGFDSVGIALGVWDECTVTVTEQPGVVVEVSGEGEGAVPLDASHLVVRSLAATTAHLGLPTPAGLHLRCTNAVPHSRGLGSSATAIVTGALAAAALCCPQATPFDDAADPDVRGRLLDVVNQVASALEGHPDNASASVYGGATVSVMTPGDAGPLTATTRLPLHDDVAVLVCVPSTRLSTALARSVLPESVSLSTAVQSTARGALLVHALTNDPSVLMAGTVDVLHQEHRRASYPAAMSLVDELRAHGHAGVISGAGPSVLVLTTSTRVEQARVVAQSTPGWRVLSPDVPGDGCAVVTVIH</sequence>
<comment type="catalytic activity">
    <reaction evidence="11 13">
        <text>L-homoserine + ATP = O-phospho-L-homoserine + ADP + H(+)</text>
        <dbReference type="Rhea" id="RHEA:13985"/>
        <dbReference type="ChEBI" id="CHEBI:15378"/>
        <dbReference type="ChEBI" id="CHEBI:30616"/>
        <dbReference type="ChEBI" id="CHEBI:57476"/>
        <dbReference type="ChEBI" id="CHEBI:57590"/>
        <dbReference type="ChEBI" id="CHEBI:456216"/>
        <dbReference type="EC" id="2.7.1.39"/>
    </reaction>
</comment>
<evidence type="ECO:0000256" key="3">
    <source>
        <dbReference type="ARBA" id="ARBA00012078"/>
    </source>
</evidence>
<dbReference type="AlphaFoldDB" id="A0A176Q998"/>
<keyword evidence="5 13" id="KW-0028">Amino-acid biosynthesis</keyword>
<evidence type="ECO:0000256" key="7">
    <source>
        <dbReference type="ARBA" id="ARBA00022697"/>
    </source>
</evidence>
<evidence type="ECO:0000313" key="16">
    <source>
        <dbReference type="EMBL" id="OAB86261.1"/>
    </source>
</evidence>
<dbReference type="HAMAP" id="MF_00384">
    <property type="entry name" value="Homoser_kinase"/>
    <property type="match status" value="1"/>
</dbReference>
<comment type="pathway">
    <text evidence="1 13">Amino-acid biosynthesis; L-threonine biosynthesis; L-threonine from L-aspartate: step 4/5.</text>
</comment>
<dbReference type="EC" id="2.7.1.39" evidence="3 13"/>
<dbReference type="STRING" id="262209.AWH69_15105"/>
<name>A0A176Q998_9MICO</name>
<comment type="similarity">
    <text evidence="2 13">Belongs to the GHMP kinase family. Homoserine kinase subfamily.</text>
</comment>
<dbReference type="SUPFAM" id="SSF54211">
    <property type="entry name" value="Ribosomal protein S5 domain 2-like"/>
    <property type="match status" value="1"/>
</dbReference>
<evidence type="ECO:0000256" key="1">
    <source>
        <dbReference type="ARBA" id="ARBA00005015"/>
    </source>
</evidence>
<keyword evidence="6 13" id="KW-0808">Transferase</keyword>
<feature type="binding site" evidence="13">
    <location>
        <begin position="111"/>
        <end position="121"/>
    </location>
    <ligand>
        <name>ATP</name>
        <dbReference type="ChEBI" id="CHEBI:30616"/>
    </ligand>
</feature>
<dbReference type="InterPro" id="IPR013750">
    <property type="entry name" value="GHMP_kinase_C_dom"/>
</dbReference>
<dbReference type="GO" id="GO:0009088">
    <property type="term" value="P:threonine biosynthetic process"/>
    <property type="evidence" value="ECO:0007669"/>
    <property type="project" value="UniProtKB-UniRule"/>
</dbReference>
<evidence type="ECO:0000256" key="8">
    <source>
        <dbReference type="ARBA" id="ARBA00022741"/>
    </source>
</evidence>
<keyword evidence="13" id="KW-0963">Cytoplasm</keyword>
<dbReference type="SUPFAM" id="SSF55060">
    <property type="entry name" value="GHMP Kinase, C-terminal domain"/>
    <property type="match status" value="1"/>
</dbReference>
<dbReference type="PANTHER" id="PTHR20861">
    <property type="entry name" value="HOMOSERINE/4-DIPHOSPHOCYTIDYL-2-C-METHYL-D-ERYTHRITOL KINASE"/>
    <property type="match status" value="1"/>
</dbReference>
<evidence type="ECO:0000256" key="13">
    <source>
        <dbReference type="HAMAP-Rule" id="MF_00384"/>
    </source>
</evidence>
<comment type="subcellular location">
    <subcellularLocation>
        <location evidence="13">Cytoplasm</location>
    </subcellularLocation>
</comment>
<dbReference type="InterPro" id="IPR006203">
    <property type="entry name" value="GHMP_knse_ATP-bd_CS"/>
</dbReference>
<evidence type="ECO:0000256" key="2">
    <source>
        <dbReference type="ARBA" id="ARBA00007370"/>
    </source>
</evidence>
<evidence type="ECO:0000259" key="14">
    <source>
        <dbReference type="Pfam" id="PF00288"/>
    </source>
</evidence>
<dbReference type="Gene3D" id="3.30.70.890">
    <property type="entry name" value="GHMP kinase, C-terminal domain"/>
    <property type="match status" value="1"/>
</dbReference>
<feature type="domain" description="GHMP kinase C-terminal" evidence="15">
    <location>
        <begin position="259"/>
        <end position="310"/>
    </location>
</feature>
<evidence type="ECO:0000256" key="10">
    <source>
        <dbReference type="ARBA" id="ARBA00022840"/>
    </source>
</evidence>
<evidence type="ECO:0000256" key="12">
    <source>
        <dbReference type="ARBA" id="ARBA00049954"/>
    </source>
</evidence>
<protein>
    <recommendedName>
        <fullName evidence="4 13">Homoserine kinase</fullName>
        <shortName evidence="13">HK</shortName>
        <shortName evidence="13">HSK</shortName>
        <ecNumber evidence="3 13">2.7.1.39</ecNumber>
    </recommendedName>
</protein>
<evidence type="ECO:0000256" key="6">
    <source>
        <dbReference type="ARBA" id="ARBA00022679"/>
    </source>
</evidence>
<dbReference type="GO" id="GO:0005524">
    <property type="term" value="F:ATP binding"/>
    <property type="evidence" value="ECO:0007669"/>
    <property type="project" value="UniProtKB-UniRule"/>
</dbReference>
<dbReference type="Gene3D" id="3.30.230.10">
    <property type="match status" value="1"/>
</dbReference>
<dbReference type="PROSITE" id="PS00627">
    <property type="entry name" value="GHMP_KINASES_ATP"/>
    <property type="match status" value="1"/>
</dbReference>
<dbReference type="InterPro" id="IPR000870">
    <property type="entry name" value="Homoserine_kinase"/>
</dbReference>
<keyword evidence="7 13" id="KW-0791">Threonine biosynthesis</keyword>
<dbReference type="GO" id="GO:0004413">
    <property type="term" value="F:homoserine kinase activity"/>
    <property type="evidence" value="ECO:0007669"/>
    <property type="project" value="UniProtKB-UniRule"/>
</dbReference>
<accession>A0A176Q998</accession>
<comment type="function">
    <text evidence="12 13">Catalyzes the ATP-dependent phosphorylation of L-homoserine to L-homoserine phosphate.</text>
</comment>
<comment type="caution">
    <text evidence="16">The sequence shown here is derived from an EMBL/GenBank/DDBJ whole genome shotgun (WGS) entry which is preliminary data.</text>
</comment>
<dbReference type="EMBL" id="LQZG01000005">
    <property type="protein sequence ID" value="OAB86261.1"/>
    <property type="molecule type" value="Genomic_DNA"/>
</dbReference>
<dbReference type="InterPro" id="IPR014721">
    <property type="entry name" value="Ribsml_uS5_D2-typ_fold_subgr"/>
</dbReference>
<feature type="domain" description="GHMP kinase N-terminal" evidence="14">
    <location>
        <begin position="82"/>
        <end position="178"/>
    </location>
</feature>
<evidence type="ECO:0000256" key="4">
    <source>
        <dbReference type="ARBA" id="ARBA00017858"/>
    </source>
</evidence>
<keyword evidence="10 13" id="KW-0067">ATP-binding</keyword>
<organism evidence="16 17">
    <name type="scientific">Janibacter melonis</name>
    <dbReference type="NCBI Taxonomy" id="262209"/>
    <lineage>
        <taxon>Bacteria</taxon>
        <taxon>Bacillati</taxon>
        <taxon>Actinomycetota</taxon>
        <taxon>Actinomycetes</taxon>
        <taxon>Micrococcales</taxon>
        <taxon>Intrasporangiaceae</taxon>
        <taxon>Janibacter</taxon>
    </lineage>
</organism>
<keyword evidence="9 13" id="KW-0418">Kinase</keyword>
<dbReference type="Proteomes" id="UP000076976">
    <property type="component" value="Unassembled WGS sequence"/>
</dbReference>
<keyword evidence="17" id="KW-1185">Reference proteome</keyword>
<dbReference type="PANTHER" id="PTHR20861:SF1">
    <property type="entry name" value="HOMOSERINE KINASE"/>
    <property type="match status" value="1"/>
</dbReference>
<evidence type="ECO:0000259" key="15">
    <source>
        <dbReference type="Pfam" id="PF08544"/>
    </source>
</evidence>
<dbReference type="GO" id="GO:0005737">
    <property type="term" value="C:cytoplasm"/>
    <property type="evidence" value="ECO:0007669"/>
    <property type="project" value="UniProtKB-SubCell"/>
</dbReference>
<proteinExistence type="inferred from homology"/>
<dbReference type="PRINTS" id="PR00958">
    <property type="entry name" value="HOMSERKINASE"/>
</dbReference>
<dbReference type="PIRSF" id="PIRSF000676">
    <property type="entry name" value="Homoser_kin"/>
    <property type="match status" value="1"/>
</dbReference>
<gene>
    <name evidence="13" type="primary">thrB</name>
    <name evidence="16" type="ORF">AWH69_15105</name>
</gene>
<dbReference type="NCBIfam" id="TIGR00191">
    <property type="entry name" value="thrB"/>
    <property type="match status" value="1"/>
</dbReference>
<dbReference type="Pfam" id="PF00288">
    <property type="entry name" value="GHMP_kinases_N"/>
    <property type="match status" value="1"/>
</dbReference>
<evidence type="ECO:0000256" key="5">
    <source>
        <dbReference type="ARBA" id="ARBA00022605"/>
    </source>
</evidence>
<dbReference type="UniPathway" id="UPA00050">
    <property type="reaction ID" value="UER00064"/>
</dbReference>
<dbReference type="InterPro" id="IPR036554">
    <property type="entry name" value="GHMP_kinase_C_sf"/>
</dbReference>